<dbReference type="AlphaFoldDB" id="F1LDD6"/>
<name>F1LDD6_ASCSU</name>
<dbReference type="GO" id="GO:0005739">
    <property type="term" value="C:mitochondrion"/>
    <property type="evidence" value="ECO:0007669"/>
    <property type="project" value="TreeGrafter"/>
</dbReference>
<dbReference type="SUPFAM" id="SSF52833">
    <property type="entry name" value="Thioredoxin-like"/>
    <property type="match status" value="1"/>
</dbReference>
<evidence type="ECO:0000313" key="2">
    <source>
        <dbReference type="EMBL" id="ADY48140.1"/>
    </source>
</evidence>
<evidence type="ECO:0000259" key="1">
    <source>
        <dbReference type="Pfam" id="PF01323"/>
    </source>
</evidence>
<keyword evidence="2" id="KW-0808">Transferase</keyword>
<reference evidence="2" key="1">
    <citation type="journal article" date="2011" name="Genome Res.">
        <title>Deep small RNA sequencing from the nematode Ascaris reveals conservation, functional diversification, and novel developmental profiles.</title>
        <authorList>
            <person name="Wang J."/>
            <person name="Czech B."/>
            <person name="Crunk A."/>
            <person name="Wallace A."/>
            <person name="Mitreva M."/>
            <person name="Hannon G.J."/>
            <person name="Davis R.E."/>
        </authorList>
    </citation>
    <scope>NUCLEOTIDE SEQUENCE</scope>
</reference>
<dbReference type="Gene3D" id="3.40.30.10">
    <property type="entry name" value="Glutaredoxin"/>
    <property type="match status" value="1"/>
</dbReference>
<feature type="domain" description="DSBA-like thioredoxin" evidence="1">
    <location>
        <begin position="10"/>
        <end position="209"/>
    </location>
</feature>
<organism evidence="2">
    <name type="scientific">Ascaris suum</name>
    <name type="common">Pig roundworm</name>
    <name type="synonym">Ascaris lumbricoides</name>
    <dbReference type="NCBI Taxonomy" id="6253"/>
    <lineage>
        <taxon>Eukaryota</taxon>
        <taxon>Metazoa</taxon>
        <taxon>Ecdysozoa</taxon>
        <taxon>Nematoda</taxon>
        <taxon>Chromadorea</taxon>
        <taxon>Rhabditida</taxon>
        <taxon>Spirurina</taxon>
        <taxon>Ascaridomorpha</taxon>
        <taxon>Ascaridoidea</taxon>
        <taxon>Ascarididae</taxon>
        <taxon>Ascaris</taxon>
    </lineage>
</organism>
<dbReference type="GO" id="GO:0006749">
    <property type="term" value="P:glutathione metabolic process"/>
    <property type="evidence" value="ECO:0007669"/>
    <property type="project" value="TreeGrafter"/>
</dbReference>
<dbReference type="GO" id="GO:0004364">
    <property type="term" value="F:glutathione transferase activity"/>
    <property type="evidence" value="ECO:0007669"/>
    <property type="project" value="TreeGrafter"/>
</dbReference>
<dbReference type="InterPro" id="IPR001853">
    <property type="entry name" value="DSBA-like_thioredoxin_dom"/>
</dbReference>
<sequence length="254" mass="29532">MAAKVGCFRVEFLYDVVCPYSWIGYKMLQSRRTRWEEENIRVEFIPVRKRKLLTLSKVESLLSMVPSKQQYIFHELKALARQYHIEIKRPECLGEFLEGAGSGNALLLLNLIRRERPAFYERAMEKTWTRIWSQNKPTQRAPHFFALCREIGFEFRDCDDLVSRIQLQSNANDVMQTTKCAAEEGVFDTPWLRVKCGTGRSPGFHGVFSMNLVDVVLSRPDVFERWSALEEMYETPIDGSHVQTCCERTSNSSN</sequence>
<dbReference type="GO" id="GO:0004602">
    <property type="term" value="F:glutathione peroxidase activity"/>
    <property type="evidence" value="ECO:0007669"/>
    <property type="project" value="TreeGrafter"/>
</dbReference>
<dbReference type="InterPro" id="IPR051924">
    <property type="entry name" value="GST_Kappa/NadH"/>
</dbReference>
<protein>
    <submittedName>
        <fullName evidence="2">Glutathione S-transferase kappa 1</fullName>
    </submittedName>
</protein>
<dbReference type="Pfam" id="PF01323">
    <property type="entry name" value="DSBA"/>
    <property type="match status" value="1"/>
</dbReference>
<accession>F1LDD6</accession>
<dbReference type="GO" id="GO:0005777">
    <property type="term" value="C:peroxisome"/>
    <property type="evidence" value="ECO:0007669"/>
    <property type="project" value="TreeGrafter"/>
</dbReference>
<dbReference type="InterPro" id="IPR036249">
    <property type="entry name" value="Thioredoxin-like_sf"/>
</dbReference>
<dbReference type="PANTHER" id="PTHR42943">
    <property type="entry name" value="GLUTATHIONE S-TRANSFERASE KAPPA"/>
    <property type="match status" value="1"/>
</dbReference>
<proteinExistence type="evidence at transcript level"/>
<dbReference type="PANTHER" id="PTHR42943:SF1">
    <property type="entry name" value="DSBA DOMAIN-CONTAINING PROTEIN"/>
    <property type="match status" value="1"/>
</dbReference>
<dbReference type="EMBL" id="JI178792">
    <property type="protein sequence ID" value="ADY48140.1"/>
    <property type="molecule type" value="mRNA"/>
</dbReference>